<name>A0A2G3AL33_CAPAN</name>
<accession>A0A2G3AL33</accession>
<keyword evidence="5" id="KW-1185">Reference proteome</keyword>
<dbReference type="InterPro" id="IPR032861">
    <property type="entry name" value="TAXi_N"/>
</dbReference>
<feature type="chain" id="PRO_5013679915" description="Xylanase inhibitor N-terminal domain-containing protein" evidence="2">
    <location>
        <begin position="25"/>
        <end position="184"/>
    </location>
</feature>
<organism evidence="4 5">
    <name type="scientific">Capsicum annuum</name>
    <name type="common">Capsicum pepper</name>
    <dbReference type="NCBI Taxonomy" id="4072"/>
    <lineage>
        <taxon>Eukaryota</taxon>
        <taxon>Viridiplantae</taxon>
        <taxon>Streptophyta</taxon>
        <taxon>Embryophyta</taxon>
        <taxon>Tracheophyta</taxon>
        <taxon>Spermatophyta</taxon>
        <taxon>Magnoliopsida</taxon>
        <taxon>eudicotyledons</taxon>
        <taxon>Gunneridae</taxon>
        <taxon>Pentapetalae</taxon>
        <taxon>asterids</taxon>
        <taxon>lamiids</taxon>
        <taxon>Solanales</taxon>
        <taxon>Solanaceae</taxon>
        <taxon>Solanoideae</taxon>
        <taxon>Capsiceae</taxon>
        <taxon>Capsicum</taxon>
    </lineage>
</organism>
<dbReference type="GO" id="GO:0004190">
    <property type="term" value="F:aspartic-type endopeptidase activity"/>
    <property type="evidence" value="ECO:0007669"/>
    <property type="project" value="InterPro"/>
</dbReference>
<evidence type="ECO:0000256" key="1">
    <source>
        <dbReference type="ARBA" id="ARBA00007447"/>
    </source>
</evidence>
<dbReference type="GO" id="GO:0006508">
    <property type="term" value="P:proteolysis"/>
    <property type="evidence" value="ECO:0007669"/>
    <property type="project" value="InterPro"/>
</dbReference>
<dbReference type="STRING" id="4072.A0A2G3AL33"/>
<protein>
    <recommendedName>
        <fullName evidence="3">Xylanase inhibitor N-terminal domain-containing protein</fullName>
    </recommendedName>
</protein>
<dbReference type="SMR" id="A0A2G3AL33"/>
<dbReference type="PANTHER" id="PTHR47965">
    <property type="entry name" value="ASPARTYL PROTEASE-RELATED"/>
    <property type="match status" value="1"/>
</dbReference>
<proteinExistence type="inferred from homology"/>
<dbReference type="InterPro" id="IPR001461">
    <property type="entry name" value="Aspartic_peptidase_A1"/>
</dbReference>
<dbReference type="PANTHER" id="PTHR47965:SF103">
    <property type="entry name" value="EUKARYOTIC ASPARTYL PROTEASE FAMILY PROTEIN"/>
    <property type="match status" value="1"/>
</dbReference>
<dbReference type="EMBL" id="AYRZ02000001">
    <property type="protein sequence ID" value="PHT94920.1"/>
    <property type="molecule type" value="Genomic_DNA"/>
</dbReference>
<comment type="similarity">
    <text evidence="1">Belongs to the peptidase A1 family.</text>
</comment>
<dbReference type="Proteomes" id="UP000222542">
    <property type="component" value="Unassembled WGS sequence"/>
</dbReference>
<reference evidence="4 5" key="2">
    <citation type="journal article" date="2017" name="Genome Biol.">
        <title>New reference genome sequences of hot pepper reveal the massive evolution of plant disease-resistance genes by retroduplication.</title>
        <authorList>
            <person name="Kim S."/>
            <person name="Park J."/>
            <person name="Yeom S.I."/>
            <person name="Kim Y.M."/>
            <person name="Seo E."/>
            <person name="Kim K.T."/>
            <person name="Kim M.S."/>
            <person name="Lee J.M."/>
            <person name="Cheong K."/>
            <person name="Shin H.S."/>
            <person name="Kim S.B."/>
            <person name="Han K."/>
            <person name="Lee J."/>
            <person name="Park M."/>
            <person name="Lee H.A."/>
            <person name="Lee H.Y."/>
            <person name="Lee Y."/>
            <person name="Oh S."/>
            <person name="Lee J.H."/>
            <person name="Choi E."/>
            <person name="Choi E."/>
            <person name="Lee S.E."/>
            <person name="Jeon J."/>
            <person name="Kim H."/>
            <person name="Choi G."/>
            <person name="Song H."/>
            <person name="Lee J."/>
            <person name="Lee S.C."/>
            <person name="Kwon J.K."/>
            <person name="Lee H.Y."/>
            <person name="Koo N."/>
            <person name="Hong Y."/>
            <person name="Kim R.W."/>
            <person name="Kang W.H."/>
            <person name="Huh J.H."/>
            <person name="Kang B.C."/>
            <person name="Yang T.J."/>
            <person name="Lee Y.H."/>
            <person name="Bennetzen J.L."/>
            <person name="Choi D."/>
        </authorList>
    </citation>
    <scope>NUCLEOTIDE SEQUENCE [LARGE SCALE GENOMIC DNA]</scope>
    <source>
        <strain evidence="5">cv. CM334</strain>
    </source>
</reference>
<keyword evidence="2" id="KW-0732">Signal</keyword>
<feature type="signal peptide" evidence="2">
    <location>
        <begin position="1"/>
        <end position="24"/>
    </location>
</feature>
<feature type="domain" description="Xylanase inhibitor N-terminal" evidence="3">
    <location>
        <begin position="44"/>
        <end position="184"/>
    </location>
</feature>
<dbReference type="Gene3D" id="2.40.70.10">
    <property type="entry name" value="Acid Proteases"/>
    <property type="match status" value="1"/>
</dbReference>
<evidence type="ECO:0000313" key="5">
    <source>
        <dbReference type="Proteomes" id="UP000222542"/>
    </source>
</evidence>
<sequence>MASTNIPLSLFFTLLFLFLTSSIAQPVKRRALLLVTKDASTNQYVTLINQRTPLVPVKLTVDPGGRFIWVDCQNGYVSSTLTPLICDTLFCRLSHSGMCSSNCTGSSPGHPNKDCTCSHLAYNPVSHTSTGTELYKDVITLHDTDGSKPGPYLKPNKVVFGCTDTSLLKGLANGVKGIAGFGNS</sequence>
<evidence type="ECO:0000313" key="4">
    <source>
        <dbReference type="EMBL" id="PHT94920.1"/>
    </source>
</evidence>
<dbReference type="Gramene" id="PHT94920">
    <property type="protein sequence ID" value="PHT94920"/>
    <property type="gene ID" value="T459_02802"/>
</dbReference>
<evidence type="ECO:0000256" key="2">
    <source>
        <dbReference type="SAM" id="SignalP"/>
    </source>
</evidence>
<dbReference type="OMA" id="PARCKST"/>
<evidence type="ECO:0000259" key="3">
    <source>
        <dbReference type="Pfam" id="PF14543"/>
    </source>
</evidence>
<reference evidence="4 5" key="1">
    <citation type="journal article" date="2014" name="Nat. Genet.">
        <title>Genome sequence of the hot pepper provides insights into the evolution of pungency in Capsicum species.</title>
        <authorList>
            <person name="Kim S."/>
            <person name="Park M."/>
            <person name="Yeom S.I."/>
            <person name="Kim Y.M."/>
            <person name="Lee J.M."/>
            <person name="Lee H.A."/>
            <person name="Seo E."/>
            <person name="Choi J."/>
            <person name="Cheong K."/>
            <person name="Kim K.T."/>
            <person name="Jung K."/>
            <person name="Lee G.W."/>
            <person name="Oh S.K."/>
            <person name="Bae C."/>
            <person name="Kim S.B."/>
            <person name="Lee H.Y."/>
            <person name="Kim S.Y."/>
            <person name="Kim M.S."/>
            <person name="Kang B.C."/>
            <person name="Jo Y.D."/>
            <person name="Yang H.B."/>
            <person name="Jeong H.J."/>
            <person name="Kang W.H."/>
            <person name="Kwon J.K."/>
            <person name="Shin C."/>
            <person name="Lim J.Y."/>
            <person name="Park J.H."/>
            <person name="Huh J.H."/>
            <person name="Kim J.S."/>
            <person name="Kim B.D."/>
            <person name="Cohen O."/>
            <person name="Paran I."/>
            <person name="Suh M.C."/>
            <person name="Lee S.B."/>
            <person name="Kim Y.K."/>
            <person name="Shin Y."/>
            <person name="Noh S.J."/>
            <person name="Park J."/>
            <person name="Seo Y.S."/>
            <person name="Kwon S.Y."/>
            <person name="Kim H.A."/>
            <person name="Park J.M."/>
            <person name="Kim H.J."/>
            <person name="Choi S.B."/>
            <person name="Bosland P.W."/>
            <person name="Reeves G."/>
            <person name="Jo S.H."/>
            <person name="Lee B.W."/>
            <person name="Cho H.T."/>
            <person name="Choi H.S."/>
            <person name="Lee M.S."/>
            <person name="Yu Y."/>
            <person name="Do Choi Y."/>
            <person name="Park B.S."/>
            <person name="van Deynze A."/>
            <person name="Ashrafi H."/>
            <person name="Hill T."/>
            <person name="Kim W.T."/>
            <person name="Pai H.S."/>
            <person name="Ahn H.K."/>
            <person name="Yeam I."/>
            <person name="Giovannoni J.J."/>
            <person name="Rose J.K."/>
            <person name="Sorensen I."/>
            <person name="Lee S.J."/>
            <person name="Kim R.W."/>
            <person name="Choi I.Y."/>
            <person name="Choi B.S."/>
            <person name="Lim J.S."/>
            <person name="Lee Y.H."/>
            <person name="Choi D."/>
        </authorList>
    </citation>
    <scope>NUCLEOTIDE SEQUENCE [LARGE SCALE GENOMIC DNA]</scope>
    <source>
        <strain evidence="5">cv. CM334</strain>
    </source>
</reference>
<dbReference type="Pfam" id="PF14543">
    <property type="entry name" value="TAXi_N"/>
    <property type="match status" value="1"/>
</dbReference>
<dbReference type="InterPro" id="IPR021109">
    <property type="entry name" value="Peptidase_aspartic_dom_sf"/>
</dbReference>
<dbReference type="AlphaFoldDB" id="A0A2G3AL33"/>
<comment type="caution">
    <text evidence="4">The sequence shown here is derived from an EMBL/GenBank/DDBJ whole genome shotgun (WGS) entry which is preliminary data.</text>
</comment>
<dbReference type="SUPFAM" id="SSF50630">
    <property type="entry name" value="Acid proteases"/>
    <property type="match status" value="1"/>
</dbReference>
<gene>
    <name evidence="4" type="ORF">T459_02802</name>
</gene>